<gene>
    <name evidence="4" type="ORF">PBNK65E_000388800</name>
</gene>
<dbReference type="PANTHER" id="PTHR13261">
    <property type="entry name" value="BRCA2 AND CDKN1A INTERACTING PROTEIN"/>
    <property type="match status" value="1"/>
</dbReference>
<proteinExistence type="inferred from homology"/>
<evidence type="ECO:0000256" key="1">
    <source>
        <dbReference type="ARBA" id="ARBA00006781"/>
    </source>
</evidence>
<feature type="coiled-coil region" evidence="2">
    <location>
        <begin position="152"/>
        <end position="185"/>
    </location>
</feature>
<dbReference type="GO" id="GO:0005634">
    <property type="term" value="C:nucleus"/>
    <property type="evidence" value="ECO:0007669"/>
    <property type="project" value="TreeGrafter"/>
</dbReference>
<evidence type="ECO:0000256" key="3">
    <source>
        <dbReference type="SAM" id="MobiDB-lite"/>
    </source>
</evidence>
<accession>A0A1D3Q4T2</accession>
<dbReference type="Proteomes" id="UP000220214">
    <property type="component" value="Chromosome 13"/>
</dbReference>
<feature type="compositionally biased region" description="Basic residues" evidence="3">
    <location>
        <begin position="28"/>
        <end position="44"/>
    </location>
</feature>
<evidence type="ECO:0000256" key="2">
    <source>
        <dbReference type="SAM" id="Coils"/>
    </source>
</evidence>
<evidence type="ECO:0000313" key="4">
    <source>
        <dbReference type="EMBL" id="SCN27893.1"/>
    </source>
</evidence>
<feature type="region of interest" description="Disordered" evidence="3">
    <location>
        <begin position="28"/>
        <end position="62"/>
    </location>
</feature>
<organism evidence="4 5">
    <name type="scientific">Plasmodium berghei</name>
    <dbReference type="NCBI Taxonomy" id="5821"/>
    <lineage>
        <taxon>Eukaryota</taxon>
        <taxon>Sar</taxon>
        <taxon>Alveolata</taxon>
        <taxon>Apicomplexa</taxon>
        <taxon>Aconoidasida</taxon>
        <taxon>Haemosporida</taxon>
        <taxon>Plasmodiidae</taxon>
        <taxon>Plasmodium</taxon>
        <taxon>Plasmodium (Vinckeia)</taxon>
    </lineage>
</organism>
<dbReference type="PANTHER" id="PTHR13261:SF0">
    <property type="entry name" value="BRCA2 AND CDKN1A-INTERACTING PROTEIN"/>
    <property type="match status" value="1"/>
</dbReference>
<feature type="compositionally biased region" description="Basic and acidic residues" evidence="3">
    <location>
        <begin position="7"/>
        <end position="18"/>
    </location>
</feature>
<dbReference type="InterPro" id="IPR025602">
    <property type="entry name" value="BCP1_family"/>
</dbReference>
<comment type="similarity">
    <text evidence="1">Belongs to the BCP1 family.</text>
</comment>
<feature type="compositionally biased region" description="Basic and acidic residues" evidence="3">
    <location>
        <begin position="45"/>
        <end position="62"/>
    </location>
</feature>
<feature type="coiled-coil region" evidence="2">
    <location>
        <begin position="235"/>
        <end position="265"/>
    </location>
</feature>
<keyword evidence="2" id="KW-0175">Coiled coil</keyword>
<feature type="coiled-coil region" evidence="2">
    <location>
        <begin position="362"/>
        <end position="395"/>
    </location>
</feature>
<feature type="region of interest" description="Disordered" evidence="3">
    <location>
        <begin position="1"/>
        <end position="20"/>
    </location>
</feature>
<evidence type="ECO:0000313" key="5">
    <source>
        <dbReference type="Proteomes" id="UP000220214"/>
    </source>
</evidence>
<dbReference type="VEuPathDB" id="PlasmoDB:PBANKA_1339100"/>
<dbReference type="Pfam" id="PF13862">
    <property type="entry name" value="BCCIP"/>
    <property type="match status" value="2"/>
</dbReference>
<name>A0A1D3Q4T2_PLABE</name>
<reference evidence="4 5" key="1">
    <citation type="submission" date="2016-05" db="EMBL/GenBank/DDBJ databases">
        <authorList>
            <consortium name="Pathogen Informatics"/>
        </authorList>
    </citation>
    <scope>NUCLEOTIDE SEQUENCE [LARGE SCALE GENOMIC DNA]</scope>
    <source>
        <strain evidence="4 5">NK65e</strain>
    </source>
</reference>
<dbReference type="AlphaFoldDB" id="A0A1D3Q4T2"/>
<sequence>MKNNGEIAKRKDGKKKVYDPVISKLKKEKKKKKKLEKKKKKLKEKSKNNEIYSDKKSNNKSDSDISDELIVNFDLVDPDNIYKDNIKILLKNSELYSNIKCFEELTHIICEQQNIGKFVCISNENENENENNLISFATIINLNQYNELISLKEFFINKIEKINKNIELEENRKQIKMLLENKNLNIGLLISNRIINCPICLIPLIHKNIGEDIIWSQNIDDLDQNEKKFYFFDYILFYTKAYKNLEKKKKKLKEKSKNNEIYSDKKSNNKSDSDISDELIVNFDLVDPDNIYKDNIKILLKNSELYSNIKCFEELTHIICEQQNIGKFVCISNENENENENNLISFATIINLNQYNELISLKEFFINKIEKINKNIELEENRKQIKMLLENKNLNIGLLISNRIINCPICLIPLIHKNIGEDIIWSQNIDDLDQNEKKFYFFDYILFYTKAYKNVNNNDQIIFFNFEEEHFFKHKLYYFMWNNNNIKKFYEIENEKNKEANYKEFVIVFIIPYSKYQQVSEELQNSI</sequence>
<protein>
    <submittedName>
        <fullName evidence="4">Protein BCP1, putative</fullName>
    </submittedName>
</protein>
<dbReference type="EMBL" id="LT614639">
    <property type="protein sequence ID" value="SCN27893.1"/>
    <property type="molecule type" value="Genomic_DNA"/>
</dbReference>